<dbReference type="GO" id="GO:0043755">
    <property type="term" value="F:alpha-ribazole phosphatase activity"/>
    <property type="evidence" value="ECO:0007669"/>
    <property type="project" value="UniProtKB-EC"/>
</dbReference>
<dbReference type="Gene3D" id="3.40.50.1240">
    <property type="entry name" value="Phosphoglycerate mutase-like"/>
    <property type="match status" value="1"/>
</dbReference>
<dbReference type="EMBL" id="CYZR01000008">
    <property type="protein sequence ID" value="CUO18185.1"/>
    <property type="molecule type" value="Genomic_DNA"/>
</dbReference>
<keyword evidence="2" id="KW-1185">Reference proteome</keyword>
<dbReference type="SUPFAM" id="SSF53254">
    <property type="entry name" value="Phosphoglycerate mutase-like"/>
    <property type="match status" value="1"/>
</dbReference>
<dbReference type="Proteomes" id="UP000095488">
    <property type="component" value="Unassembled WGS sequence"/>
</dbReference>
<evidence type="ECO:0000313" key="2">
    <source>
        <dbReference type="Proteomes" id="UP000095488"/>
    </source>
</evidence>
<accession>A0ABP2ATX0</accession>
<dbReference type="InterPro" id="IPR029033">
    <property type="entry name" value="His_PPase_superfam"/>
</dbReference>
<dbReference type="CDD" id="cd07067">
    <property type="entry name" value="HP_PGM_like"/>
    <property type="match status" value="1"/>
</dbReference>
<dbReference type="PANTHER" id="PTHR48100">
    <property type="entry name" value="BROAD-SPECIFICITY PHOSPHATASE YOR283W-RELATED"/>
    <property type="match status" value="1"/>
</dbReference>
<dbReference type="RefSeq" id="WP_055260126.1">
    <property type="nucleotide sequence ID" value="NZ_CABIXL010000008.1"/>
</dbReference>
<dbReference type="Pfam" id="PF00300">
    <property type="entry name" value="His_Phos_1"/>
    <property type="match status" value="1"/>
</dbReference>
<gene>
    <name evidence="1" type="primary">cobC</name>
    <name evidence="1" type="ORF">ERS852473_02135</name>
</gene>
<dbReference type="InterPro" id="IPR050275">
    <property type="entry name" value="PGM_Phosphatase"/>
</dbReference>
<comment type="caution">
    <text evidence="1">The sequence shown here is derived from an EMBL/GenBank/DDBJ whole genome shotgun (WGS) entry which is preliminary data.</text>
</comment>
<sequence length="202" mass="23799">MKLYIIRHGNTYCNEKKLYCGREDVSLSEGGILNLRDLKEKFYYPLSEVYFTSGAKRANETLKILFNNVHFESIKDFGEYDFGDFELKSYEELRRNDKYIKWILDEDGRISCPNGESRIDFNNRVKERFIKFLNDLQERNVENVCLVTHGGVIVSILSEFLNEKNSSFYDLQPSCGQGYELEISFYEENVEVSIKNKIPMKR</sequence>
<name>A0ABP2ATX0_SARVE</name>
<dbReference type="EC" id="3.1.3.73" evidence="1"/>
<keyword evidence="1" id="KW-0378">Hydrolase</keyword>
<evidence type="ECO:0000313" key="1">
    <source>
        <dbReference type="EMBL" id="CUO18185.1"/>
    </source>
</evidence>
<organism evidence="1 2">
    <name type="scientific">Sarcina ventriculi</name>
    <name type="common">Clostridium ventriculi</name>
    <dbReference type="NCBI Taxonomy" id="1267"/>
    <lineage>
        <taxon>Bacteria</taxon>
        <taxon>Bacillati</taxon>
        <taxon>Bacillota</taxon>
        <taxon>Clostridia</taxon>
        <taxon>Eubacteriales</taxon>
        <taxon>Clostridiaceae</taxon>
        <taxon>Sarcina</taxon>
    </lineage>
</organism>
<protein>
    <submittedName>
        <fullName evidence="1">Alpha-ribazole phosphatase</fullName>
        <ecNumber evidence="1">3.1.3.73</ecNumber>
    </submittedName>
</protein>
<dbReference type="InterPro" id="IPR013078">
    <property type="entry name" value="His_Pase_superF_clade-1"/>
</dbReference>
<dbReference type="SMART" id="SM00855">
    <property type="entry name" value="PGAM"/>
    <property type="match status" value="1"/>
</dbReference>
<dbReference type="PIRSF" id="PIRSF000709">
    <property type="entry name" value="6PFK_2-Ptase"/>
    <property type="match status" value="1"/>
</dbReference>
<proteinExistence type="predicted"/>
<reference evidence="1 2" key="1">
    <citation type="submission" date="2015-09" db="EMBL/GenBank/DDBJ databases">
        <authorList>
            <consortium name="Pathogen Informatics"/>
            <person name="Wu L."/>
            <person name="Ma J."/>
        </authorList>
    </citation>
    <scope>NUCLEOTIDE SEQUENCE [LARGE SCALE GENOMIC DNA]</scope>
    <source>
        <strain evidence="1 2">2789STDY5834858</strain>
    </source>
</reference>